<name>T0Y1S9_9ZZZZ</name>
<dbReference type="AlphaFoldDB" id="T0Y1S9"/>
<dbReference type="InterPro" id="IPR012337">
    <property type="entry name" value="RNaseH-like_sf"/>
</dbReference>
<reference evidence="1" key="1">
    <citation type="submission" date="2013-08" db="EMBL/GenBank/DDBJ databases">
        <authorList>
            <person name="Mendez C."/>
            <person name="Richter M."/>
            <person name="Ferrer M."/>
            <person name="Sanchez J."/>
        </authorList>
    </citation>
    <scope>NUCLEOTIDE SEQUENCE</scope>
</reference>
<dbReference type="PANTHER" id="PTHR37529">
    <property type="entry name" value="TRANSPOSASE INSG FOR INSERTION SEQUENCE ELEMENT IS4-RELATED"/>
    <property type="match status" value="1"/>
</dbReference>
<gene>
    <name evidence="1" type="ORF">B2A_15839</name>
</gene>
<feature type="non-terminal residue" evidence="1">
    <location>
        <position position="1"/>
    </location>
</feature>
<reference evidence="1" key="2">
    <citation type="journal article" date="2014" name="ISME J.">
        <title>Microbial stratification in low pH oxic and suboxic macroscopic growths along an acid mine drainage.</title>
        <authorList>
            <person name="Mendez-Garcia C."/>
            <person name="Mesa V."/>
            <person name="Sprenger R.R."/>
            <person name="Richter M."/>
            <person name="Diez M.S."/>
            <person name="Solano J."/>
            <person name="Bargiela R."/>
            <person name="Golyshina O.V."/>
            <person name="Manteca A."/>
            <person name="Ramos J.L."/>
            <person name="Gallego J.R."/>
            <person name="Llorente I."/>
            <person name="Martins Dos Santos V.A."/>
            <person name="Jensen O.N."/>
            <person name="Pelaez A.I."/>
            <person name="Sanchez J."/>
            <person name="Ferrer M."/>
        </authorList>
    </citation>
    <scope>NUCLEOTIDE SEQUENCE</scope>
</reference>
<proteinExistence type="predicted"/>
<dbReference type="PANTHER" id="PTHR37529:SF1">
    <property type="entry name" value="TRANSPOSASE INSG FOR INSERTION SEQUENCE ELEMENT IS4-RELATED"/>
    <property type="match status" value="1"/>
</dbReference>
<organism evidence="1">
    <name type="scientific">mine drainage metagenome</name>
    <dbReference type="NCBI Taxonomy" id="410659"/>
    <lineage>
        <taxon>unclassified sequences</taxon>
        <taxon>metagenomes</taxon>
        <taxon>ecological metagenomes</taxon>
    </lineage>
</organism>
<accession>T0Y1S9</accession>
<sequence>EQQLAARLWEKVPDGSLVIGDRLFGTGRTLRQATQAWGERDIVFLARVRENIRVEVVERLPDGSAIVDVPVRDEQNKKQRLRLREIQAQGVAVNGKTFTLRWWTSLLDSERFAAEDLARRYIERWEHELYYRELKLDVRSARVLASHAPDTALQEIAALVLASAVIARIRVEAGAQLQVPPRRMSFSQLMQSTEELWNACRLAGELLTPQLLDRMWKQYLDDVRSWAVLPERRSRSCPRALRQPVSKWPRKVDQPSHTGKVTLELVHV</sequence>
<dbReference type="EMBL" id="AUZZ01011511">
    <property type="protein sequence ID" value="EQD25987.1"/>
    <property type="molecule type" value="Genomic_DNA"/>
</dbReference>
<comment type="caution">
    <text evidence="1">The sequence shown here is derived from an EMBL/GenBank/DDBJ whole genome shotgun (WGS) entry which is preliminary data.</text>
</comment>
<evidence type="ECO:0000313" key="1">
    <source>
        <dbReference type="EMBL" id="EQD25987.1"/>
    </source>
</evidence>
<protein>
    <submittedName>
        <fullName evidence="1">Transposase</fullName>
    </submittedName>
</protein>
<dbReference type="SUPFAM" id="SSF53098">
    <property type="entry name" value="Ribonuclease H-like"/>
    <property type="match status" value="1"/>
</dbReference>